<reference evidence="1" key="1">
    <citation type="submission" date="2021-01" db="EMBL/GenBank/DDBJ databases">
        <authorList>
            <consortium name="Genoscope - CEA"/>
            <person name="William W."/>
        </authorList>
    </citation>
    <scope>NUCLEOTIDE SEQUENCE</scope>
</reference>
<protein>
    <submittedName>
        <fullName evidence="1">Uncharacterized protein</fullName>
    </submittedName>
</protein>
<dbReference type="Proteomes" id="UP000688137">
    <property type="component" value="Unassembled WGS sequence"/>
</dbReference>
<dbReference type="AlphaFoldDB" id="A0A8S1P6Y4"/>
<name>A0A8S1P6Y4_PARPR</name>
<sequence>MTVGILEFEKENLRILKSRLRNKLFQSFDIGRDRKFDPC</sequence>
<keyword evidence="2" id="KW-1185">Reference proteome</keyword>
<accession>A0A8S1P6Y4</accession>
<dbReference type="EMBL" id="CAJJDM010000110">
    <property type="protein sequence ID" value="CAD8098574.1"/>
    <property type="molecule type" value="Genomic_DNA"/>
</dbReference>
<organism evidence="1 2">
    <name type="scientific">Paramecium primaurelia</name>
    <dbReference type="NCBI Taxonomy" id="5886"/>
    <lineage>
        <taxon>Eukaryota</taxon>
        <taxon>Sar</taxon>
        <taxon>Alveolata</taxon>
        <taxon>Ciliophora</taxon>
        <taxon>Intramacronucleata</taxon>
        <taxon>Oligohymenophorea</taxon>
        <taxon>Peniculida</taxon>
        <taxon>Parameciidae</taxon>
        <taxon>Paramecium</taxon>
    </lineage>
</organism>
<proteinExistence type="predicted"/>
<evidence type="ECO:0000313" key="1">
    <source>
        <dbReference type="EMBL" id="CAD8098574.1"/>
    </source>
</evidence>
<evidence type="ECO:0000313" key="2">
    <source>
        <dbReference type="Proteomes" id="UP000688137"/>
    </source>
</evidence>
<comment type="caution">
    <text evidence="1">The sequence shown here is derived from an EMBL/GenBank/DDBJ whole genome shotgun (WGS) entry which is preliminary data.</text>
</comment>
<gene>
    <name evidence="1" type="ORF">PPRIM_AZ9-3.1.T1070109</name>
</gene>